<dbReference type="KEGG" id="vg:65132276"/>
<keyword evidence="2" id="KW-1185">Reference proteome</keyword>
<dbReference type="GeneID" id="65132276"/>
<dbReference type="RefSeq" id="YP_010113738.1">
    <property type="nucleotide sequence ID" value="NC_055908.1"/>
</dbReference>
<evidence type="ECO:0000313" key="2">
    <source>
        <dbReference type="Proteomes" id="UP000593635"/>
    </source>
</evidence>
<dbReference type="EMBL" id="MW012634">
    <property type="protein sequence ID" value="QOR56257.1"/>
    <property type="molecule type" value="Genomic_DNA"/>
</dbReference>
<organism evidence="1 2">
    <name type="scientific">Bacillus phage DLc1</name>
    <dbReference type="NCBI Taxonomy" id="2777318"/>
    <lineage>
        <taxon>Viruses</taxon>
        <taxon>Duplodnaviria</taxon>
        <taxon>Heunggongvirae</taxon>
        <taxon>Uroviricota</taxon>
        <taxon>Caudoviricetes</taxon>
        <taxon>Salasmaviridae</taxon>
        <taxon>Huangshavirus</taxon>
        <taxon>Huangshavirus dlcuna</taxon>
    </lineage>
</organism>
<protein>
    <submittedName>
        <fullName evidence="1">Uncharacterized protein</fullName>
    </submittedName>
</protein>
<name>A0A7M1RPC4_9CAUD</name>
<accession>A0A7M1RPC4</accession>
<sequence>MMNKIDMEEINKIMEDGKQAIELTYDIIKIIEEKQISFEALGMFIDSMVKSYKEEKEKRK</sequence>
<dbReference type="Proteomes" id="UP000593635">
    <property type="component" value="Segment"/>
</dbReference>
<proteinExistence type="predicted"/>
<evidence type="ECO:0000313" key="1">
    <source>
        <dbReference type="EMBL" id="QOR56257.1"/>
    </source>
</evidence>
<reference evidence="1 2" key="1">
    <citation type="submission" date="2020-09" db="EMBL/GenBank/DDBJ databases">
        <authorList>
            <person name="Li C."/>
            <person name="Ding Y."/>
            <person name="Wu Q."/>
        </authorList>
    </citation>
    <scope>NUCLEOTIDE SEQUENCE [LARGE SCALE GENOMIC DNA]</scope>
</reference>